<dbReference type="VEuPathDB" id="CryptoDB:Cvel_7016"/>
<reference evidence="1" key="1">
    <citation type="submission" date="2014-11" db="EMBL/GenBank/DDBJ databases">
        <authorList>
            <person name="Otto D Thomas"/>
            <person name="Naeem Raeece"/>
        </authorList>
    </citation>
    <scope>NUCLEOTIDE SEQUENCE</scope>
</reference>
<protein>
    <submittedName>
        <fullName evidence="1">Uncharacterized protein</fullName>
    </submittedName>
</protein>
<accession>A0A0G4HIV7</accession>
<evidence type="ECO:0000313" key="1">
    <source>
        <dbReference type="EMBL" id="CEM44006.1"/>
    </source>
</evidence>
<dbReference type="EMBL" id="CDMZ01002817">
    <property type="protein sequence ID" value="CEM44006.1"/>
    <property type="molecule type" value="Genomic_DNA"/>
</dbReference>
<name>A0A0G4HIV7_9ALVE</name>
<gene>
    <name evidence="1" type="ORF">Cvel_7016</name>
</gene>
<proteinExistence type="predicted"/>
<organism evidence="1">
    <name type="scientific">Chromera velia CCMP2878</name>
    <dbReference type="NCBI Taxonomy" id="1169474"/>
    <lineage>
        <taxon>Eukaryota</taxon>
        <taxon>Sar</taxon>
        <taxon>Alveolata</taxon>
        <taxon>Colpodellida</taxon>
        <taxon>Chromeraceae</taxon>
        <taxon>Chromera</taxon>
    </lineage>
</organism>
<dbReference type="AlphaFoldDB" id="A0A0G4HIV7"/>
<sequence>MDSLNFVDAIEAWYGRTLTKTVGKAIFEAVWEYAEREVAPLDQPEHQRRNLKRQIAWNKLWQVEIKLSVSALEPDVGQAIPPIDFRLLRSLSPAHQLSLFGRDVEVLRRQPREAAAYCGEILWSKPSGS</sequence>